<feature type="compositionally biased region" description="Gly residues" evidence="8">
    <location>
        <begin position="273"/>
        <end position="285"/>
    </location>
</feature>
<evidence type="ECO:0000256" key="1">
    <source>
        <dbReference type="ARBA" id="ARBA00005820"/>
    </source>
</evidence>
<feature type="domain" description="OmpR/PhoB-type" evidence="9">
    <location>
        <begin position="1"/>
        <end position="99"/>
    </location>
</feature>
<dbReference type="InterPro" id="IPR016032">
    <property type="entry name" value="Sig_transdc_resp-reg_C-effctor"/>
</dbReference>
<evidence type="ECO:0000256" key="4">
    <source>
        <dbReference type="ARBA" id="ARBA00023125"/>
    </source>
</evidence>
<evidence type="ECO:0000259" key="9">
    <source>
        <dbReference type="PROSITE" id="PS51755"/>
    </source>
</evidence>
<evidence type="ECO:0000256" key="3">
    <source>
        <dbReference type="ARBA" id="ARBA00023015"/>
    </source>
</evidence>
<dbReference type="PROSITE" id="PS50005">
    <property type="entry name" value="TPR"/>
    <property type="match status" value="1"/>
</dbReference>
<dbReference type="Pfam" id="PF13424">
    <property type="entry name" value="TPR_12"/>
    <property type="match status" value="2"/>
</dbReference>
<comment type="caution">
    <text evidence="10">The sequence shown here is derived from an EMBL/GenBank/DDBJ whole genome shotgun (WGS) entry which is preliminary data.</text>
</comment>
<dbReference type="InterPro" id="IPR027417">
    <property type="entry name" value="P-loop_NTPase"/>
</dbReference>
<evidence type="ECO:0000256" key="7">
    <source>
        <dbReference type="PROSITE-ProRule" id="PRU01091"/>
    </source>
</evidence>
<proteinExistence type="inferred from homology"/>
<dbReference type="InterPro" id="IPR005158">
    <property type="entry name" value="BTAD"/>
</dbReference>
<evidence type="ECO:0000256" key="5">
    <source>
        <dbReference type="ARBA" id="ARBA00023163"/>
    </source>
</evidence>
<comment type="similarity">
    <text evidence="1">Belongs to the AfsR/DnrI/RedD regulatory family.</text>
</comment>
<sequence length="989" mass="105688">MPDAASQIRFGLLGPVSVDLDGVVVGIPASRQRILLAALLLRANHTVDTAELADQVWDGKPPTAATTTLRSYMMRLRRTLGPVAGARLLTRAPGYRVELLDDAELDLLRFDALRRRGQGAAARLDWTGAAADLRAALGLWRGAALEDVPAGVLKDREIPSLQEGLIQAHELLARSDLELGHPGEALARVLRLQSEHPYREQLSCLLMRAQFAAGRPTEALDEFARLRRSLVDELGVEPGPHSRALQAAILAGAPLPPWPLDAGAAPTENALGTGPGASAGTGPGTAAGTPSGPAVLDRPAVPAQLPGGLRDFTGRAGQVDALCEALTGALPPDAPGGVGTAALCLVSGAGGVGKTTLAVRVAHQVAAGFPDGQLFLDLRGSGRRPLAPADALSSFLRALGVPDASIPRDEQEREALYRSHLATRRVLLLLDDVRDAAQLRPLLPGSAGCGVLATSRSRCATLSVSVRTELGALERNEAEALFAAIVGAARALAEPEAVTRILDACDMHPLAVRIAAARLVARPDWSAASLADRLAERRGRLHELVVDDLGVRVSFGLSYDTLAGADCELDREAARVFRLLGLWQGGEIGLAAVAALADRSVDATRQALDRLADIHFVREPRAGRFAVHDLLHLFARELVAGELFAGSEPELRPGTEGYAAVERLGTWYLHAAYQAMELYKPERRRFDLSEAPEPDPDTALRFDSYADALAWLDLEQGNLHAVTVQVGELRMEALAQLIPMETLHHLLHRRELDIVVETQTISLESARRTGRLEHEASSYNSIAHAHMELKQIDEALAAAHAALEIHTRLGDVPGRAAANESIAMTYYFAGRHEDALPWFERALPLRREAAHPFGLLATLNNVGLLYLELGRAEEAVQAFQESIPIARQADSVIGLGAGQLNLGEAYLALGRLPEAMASLREAIATGRDCDDPQMVGNSLSLLGDALTSTGEPDEALPAWEEAAEWYDRLGEPETAAGLRRRVAEARAEG</sequence>
<dbReference type="SUPFAM" id="SSF48452">
    <property type="entry name" value="TPR-like"/>
    <property type="match status" value="2"/>
</dbReference>
<keyword evidence="5" id="KW-0804">Transcription</keyword>
<dbReference type="CDD" id="cd15831">
    <property type="entry name" value="BTAD"/>
    <property type="match status" value="1"/>
</dbReference>
<dbReference type="InterPro" id="IPR051677">
    <property type="entry name" value="AfsR-DnrI-RedD_regulator"/>
</dbReference>
<dbReference type="SMART" id="SM01043">
    <property type="entry name" value="BTAD"/>
    <property type="match status" value="1"/>
</dbReference>
<dbReference type="SUPFAM" id="SSF46894">
    <property type="entry name" value="C-terminal effector domain of the bipartite response regulators"/>
    <property type="match status" value="1"/>
</dbReference>
<protein>
    <submittedName>
        <fullName evidence="10">BTAD domain-containing putative transcriptional regulator</fullName>
    </submittedName>
</protein>
<dbReference type="Gene3D" id="3.40.50.300">
    <property type="entry name" value="P-loop containing nucleotide triphosphate hydrolases"/>
    <property type="match status" value="1"/>
</dbReference>
<gene>
    <name evidence="10" type="ORF">ABUW04_38065</name>
</gene>
<reference evidence="10 11" key="1">
    <citation type="submission" date="2024-06" db="EMBL/GenBank/DDBJ databases">
        <authorList>
            <person name="Lee S.D."/>
        </authorList>
    </citation>
    <scope>NUCLEOTIDE SEQUENCE [LARGE SCALE GENOMIC DNA]</scope>
    <source>
        <strain evidence="10 11">N1-10</strain>
    </source>
</reference>
<dbReference type="SMART" id="SM00862">
    <property type="entry name" value="Trans_reg_C"/>
    <property type="match status" value="1"/>
</dbReference>
<dbReference type="Gene3D" id="1.25.40.10">
    <property type="entry name" value="Tetratricopeptide repeat domain"/>
    <property type="match status" value="2"/>
</dbReference>
<accession>A0ABV6Y1E7</accession>
<dbReference type="PANTHER" id="PTHR35807">
    <property type="entry name" value="TRANSCRIPTIONAL REGULATOR REDD-RELATED"/>
    <property type="match status" value="1"/>
</dbReference>
<keyword evidence="3" id="KW-0805">Transcription regulation</keyword>
<dbReference type="SMART" id="SM00028">
    <property type="entry name" value="TPR"/>
    <property type="match status" value="6"/>
</dbReference>
<evidence type="ECO:0000313" key="11">
    <source>
        <dbReference type="Proteomes" id="UP001592581"/>
    </source>
</evidence>
<dbReference type="PANTHER" id="PTHR35807:SF1">
    <property type="entry name" value="TRANSCRIPTIONAL REGULATOR REDD"/>
    <property type="match status" value="1"/>
</dbReference>
<dbReference type="Proteomes" id="UP001592581">
    <property type="component" value="Unassembled WGS sequence"/>
</dbReference>
<keyword evidence="4 7" id="KW-0238">DNA-binding</keyword>
<dbReference type="InterPro" id="IPR019734">
    <property type="entry name" value="TPR_rpt"/>
</dbReference>
<feature type="DNA-binding region" description="OmpR/PhoB-type" evidence="7">
    <location>
        <begin position="1"/>
        <end position="99"/>
    </location>
</feature>
<keyword evidence="2" id="KW-0902">Two-component regulatory system</keyword>
<feature type="repeat" description="TPR" evidence="6">
    <location>
        <begin position="856"/>
        <end position="889"/>
    </location>
</feature>
<dbReference type="EMBL" id="JBEUKS010000021">
    <property type="protein sequence ID" value="MFC1444059.1"/>
    <property type="molecule type" value="Genomic_DNA"/>
</dbReference>
<keyword evidence="6" id="KW-0802">TPR repeat</keyword>
<dbReference type="PRINTS" id="PR00364">
    <property type="entry name" value="DISEASERSIST"/>
</dbReference>
<dbReference type="InterPro" id="IPR002182">
    <property type="entry name" value="NB-ARC"/>
</dbReference>
<organism evidence="10 11">
    <name type="scientific">Streptacidiphilus jeojiensis</name>
    <dbReference type="NCBI Taxonomy" id="3229225"/>
    <lineage>
        <taxon>Bacteria</taxon>
        <taxon>Bacillati</taxon>
        <taxon>Actinomycetota</taxon>
        <taxon>Actinomycetes</taxon>
        <taxon>Kitasatosporales</taxon>
        <taxon>Streptomycetaceae</taxon>
        <taxon>Streptacidiphilus</taxon>
    </lineage>
</organism>
<dbReference type="InterPro" id="IPR011990">
    <property type="entry name" value="TPR-like_helical_dom_sf"/>
</dbReference>
<dbReference type="InterPro" id="IPR001867">
    <property type="entry name" value="OmpR/PhoB-type_DNA-bd"/>
</dbReference>
<dbReference type="Pfam" id="PF00931">
    <property type="entry name" value="NB-ARC"/>
    <property type="match status" value="1"/>
</dbReference>
<evidence type="ECO:0000256" key="8">
    <source>
        <dbReference type="SAM" id="MobiDB-lite"/>
    </source>
</evidence>
<keyword evidence="11" id="KW-1185">Reference proteome</keyword>
<evidence type="ECO:0000256" key="2">
    <source>
        <dbReference type="ARBA" id="ARBA00023012"/>
    </source>
</evidence>
<evidence type="ECO:0000313" key="10">
    <source>
        <dbReference type="EMBL" id="MFC1444059.1"/>
    </source>
</evidence>
<dbReference type="InterPro" id="IPR036388">
    <property type="entry name" value="WH-like_DNA-bd_sf"/>
</dbReference>
<evidence type="ECO:0000256" key="6">
    <source>
        <dbReference type="PROSITE-ProRule" id="PRU00339"/>
    </source>
</evidence>
<dbReference type="Pfam" id="PF00486">
    <property type="entry name" value="Trans_reg_C"/>
    <property type="match status" value="1"/>
</dbReference>
<dbReference type="Gene3D" id="1.10.10.10">
    <property type="entry name" value="Winged helix-like DNA-binding domain superfamily/Winged helix DNA-binding domain"/>
    <property type="match status" value="1"/>
</dbReference>
<name>A0ABV6Y1E7_9ACTN</name>
<feature type="region of interest" description="Disordered" evidence="8">
    <location>
        <begin position="260"/>
        <end position="309"/>
    </location>
</feature>
<dbReference type="PROSITE" id="PS51755">
    <property type="entry name" value="OMPR_PHOB"/>
    <property type="match status" value="1"/>
</dbReference>
<dbReference type="Pfam" id="PF03704">
    <property type="entry name" value="BTAD"/>
    <property type="match status" value="1"/>
</dbReference>
<dbReference type="SUPFAM" id="SSF52540">
    <property type="entry name" value="P-loop containing nucleoside triphosphate hydrolases"/>
    <property type="match status" value="1"/>
</dbReference>
<dbReference type="RefSeq" id="WP_380568867.1">
    <property type="nucleotide sequence ID" value="NZ_JBEUKS010000021.1"/>
</dbReference>